<evidence type="ECO:0000313" key="1">
    <source>
        <dbReference type="EMBL" id="OCT72243.1"/>
    </source>
</evidence>
<dbReference type="EMBL" id="CM004478">
    <property type="protein sequence ID" value="OCT72243.1"/>
    <property type="molecule type" value="Genomic_DNA"/>
</dbReference>
<gene>
    <name evidence="1" type="ORF">XELAEV_18035212mg</name>
</gene>
<reference evidence="2" key="1">
    <citation type="journal article" date="2016" name="Nature">
        <title>Genome evolution in the allotetraploid frog Xenopus laevis.</title>
        <authorList>
            <person name="Session A.M."/>
            <person name="Uno Y."/>
            <person name="Kwon T."/>
            <person name="Chapman J.A."/>
            <person name="Toyoda A."/>
            <person name="Takahashi S."/>
            <person name="Fukui A."/>
            <person name="Hikosaka A."/>
            <person name="Suzuki A."/>
            <person name="Kondo M."/>
            <person name="van Heeringen S.J."/>
            <person name="Quigley I."/>
            <person name="Heinz S."/>
            <person name="Ogino H."/>
            <person name="Ochi H."/>
            <person name="Hellsten U."/>
            <person name="Lyons J.B."/>
            <person name="Simakov O."/>
            <person name="Putnam N."/>
            <person name="Stites J."/>
            <person name="Kuroki Y."/>
            <person name="Tanaka T."/>
            <person name="Michiue T."/>
            <person name="Watanabe M."/>
            <person name="Bogdanovic O."/>
            <person name="Lister R."/>
            <person name="Georgiou G."/>
            <person name="Paranjpe S.S."/>
            <person name="van Kruijsbergen I."/>
            <person name="Shu S."/>
            <person name="Carlson J."/>
            <person name="Kinoshita T."/>
            <person name="Ohta Y."/>
            <person name="Mawaribuchi S."/>
            <person name="Jenkins J."/>
            <person name="Grimwood J."/>
            <person name="Schmutz J."/>
            <person name="Mitros T."/>
            <person name="Mozaffari S.V."/>
            <person name="Suzuki Y."/>
            <person name="Haramoto Y."/>
            <person name="Yamamoto T.S."/>
            <person name="Takagi C."/>
            <person name="Heald R."/>
            <person name="Miller K."/>
            <person name="Haudenschild C."/>
            <person name="Kitzman J."/>
            <person name="Nakayama T."/>
            <person name="Izutsu Y."/>
            <person name="Robert J."/>
            <person name="Fortriede J."/>
            <person name="Burns K."/>
            <person name="Lotay V."/>
            <person name="Karimi K."/>
            <person name="Yasuoka Y."/>
            <person name="Dichmann D.S."/>
            <person name="Flajnik M.F."/>
            <person name="Houston D.W."/>
            <person name="Shendure J."/>
            <person name="DuPasquier L."/>
            <person name="Vize P.D."/>
            <person name="Zorn A.M."/>
            <person name="Ito M."/>
            <person name="Marcotte E.M."/>
            <person name="Wallingford J.B."/>
            <person name="Ito Y."/>
            <person name="Asashima M."/>
            <person name="Ueno N."/>
            <person name="Matsuda Y."/>
            <person name="Veenstra G.J."/>
            <person name="Fujiyama A."/>
            <person name="Harland R.M."/>
            <person name="Taira M."/>
            <person name="Rokhsar D.S."/>
        </authorList>
    </citation>
    <scope>NUCLEOTIDE SEQUENCE [LARGE SCALE GENOMIC DNA]</scope>
    <source>
        <strain evidence="2">J</strain>
    </source>
</reference>
<name>A0A974HBW8_XENLA</name>
<accession>A0A974HBW8</accession>
<dbReference type="AlphaFoldDB" id="A0A974HBW8"/>
<dbReference type="InterPro" id="IPR052862">
    <property type="entry name" value="TNFR_superfamily_member_8"/>
</dbReference>
<proteinExistence type="predicted"/>
<dbReference type="PANTHER" id="PTHR47497">
    <property type="entry name" value="TUMOR NECROSIS FACTOR RECEPTOR SUPERFAMILY MEMBER 8"/>
    <property type="match status" value="1"/>
</dbReference>
<dbReference type="Proteomes" id="UP000694892">
    <property type="component" value="Chromosome 7L"/>
</dbReference>
<sequence>MSQLTDRVLSFASTLPVTVISGQGKLSTFFNYNEPHKETILFGKRNESNEEELALEQKTCLRASVTKENDWLVEEKANMQSRDHLNNRIEKIYIMKAETVVVGSRQISVSTETENQSTSHQDRTILASRYPEQESSKVTTNEVMISIEEEGKAFIDTEHDCQQKC</sequence>
<organism evidence="1 2">
    <name type="scientific">Xenopus laevis</name>
    <name type="common">African clawed frog</name>
    <dbReference type="NCBI Taxonomy" id="8355"/>
    <lineage>
        <taxon>Eukaryota</taxon>
        <taxon>Metazoa</taxon>
        <taxon>Chordata</taxon>
        <taxon>Craniata</taxon>
        <taxon>Vertebrata</taxon>
        <taxon>Euteleostomi</taxon>
        <taxon>Amphibia</taxon>
        <taxon>Batrachia</taxon>
        <taxon>Anura</taxon>
        <taxon>Pipoidea</taxon>
        <taxon>Pipidae</taxon>
        <taxon>Xenopodinae</taxon>
        <taxon>Xenopus</taxon>
        <taxon>Xenopus</taxon>
    </lineage>
</organism>
<dbReference type="PANTHER" id="PTHR47497:SF1">
    <property type="entry name" value="TUMOR NECROSIS FACTOR RECEPTOR SUPERFAMILY MEMBER 8"/>
    <property type="match status" value="1"/>
</dbReference>
<evidence type="ECO:0000313" key="2">
    <source>
        <dbReference type="Proteomes" id="UP000694892"/>
    </source>
</evidence>
<protein>
    <submittedName>
        <fullName evidence="1">Uncharacterized protein</fullName>
    </submittedName>
</protein>